<sequence length="153" mass="16532">MALRSRLAFCTFTAMLLSQSSPSIGAEDTDVKTAIEANHAAIHSLNIAEIANVWLHGADVTLVNPNDTSVSVGWDAVSDRWEDMIEHVDGLDIKQTEGPFVSVTGDFARAVGIAHATLRIKSQPPIEVNFAETDVLVKKNGKWLIVAHSAKPM</sequence>
<organism evidence="3 4">
    <name type="scientific">Rhizobium aquaticum</name>
    <dbReference type="NCBI Taxonomy" id="1549636"/>
    <lineage>
        <taxon>Bacteria</taxon>
        <taxon>Pseudomonadati</taxon>
        <taxon>Pseudomonadota</taxon>
        <taxon>Alphaproteobacteria</taxon>
        <taxon>Hyphomicrobiales</taxon>
        <taxon>Rhizobiaceae</taxon>
        <taxon>Rhizobium/Agrobacterium group</taxon>
        <taxon>Rhizobium</taxon>
    </lineage>
</organism>
<evidence type="ECO:0000259" key="2">
    <source>
        <dbReference type="Pfam" id="PF13474"/>
    </source>
</evidence>
<dbReference type="Pfam" id="PF13474">
    <property type="entry name" value="SnoaL_3"/>
    <property type="match status" value="1"/>
</dbReference>
<name>A0ABV2IV69_9HYPH</name>
<feature type="domain" description="SnoaL-like" evidence="2">
    <location>
        <begin position="31"/>
        <end position="149"/>
    </location>
</feature>
<keyword evidence="4" id="KW-1185">Reference proteome</keyword>
<dbReference type="SUPFAM" id="SSF54427">
    <property type="entry name" value="NTF2-like"/>
    <property type="match status" value="1"/>
</dbReference>
<protein>
    <submittedName>
        <fullName evidence="3">Ketosteroid isomerase-like protein</fullName>
    </submittedName>
</protein>
<gene>
    <name evidence="3" type="ORF">ABID16_000686</name>
</gene>
<comment type="caution">
    <text evidence="3">The sequence shown here is derived from an EMBL/GenBank/DDBJ whole genome shotgun (WGS) entry which is preliminary data.</text>
</comment>
<dbReference type="Gene3D" id="3.10.450.50">
    <property type="match status" value="1"/>
</dbReference>
<dbReference type="Proteomes" id="UP001549047">
    <property type="component" value="Unassembled WGS sequence"/>
</dbReference>
<evidence type="ECO:0000313" key="4">
    <source>
        <dbReference type="Proteomes" id="UP001549047"/>
    </source>
</evidence>
<feature type="chain" id="PRO_5047301074" evidence="1">
    <location>
        <begin position="26"/>
        <end position="153"/>
    </location>
</feature>
<dbReference type="EMBL" id="JBEPMB010000001">
    <property type="protein sequence ID" value="MET3612381.1"/>
    <property type="molecule type" value="Genomic_DNA"/>
</dbReference>
<dbReference type="InterPro" id="IPR037401">
    <property type="entry name" value="SnoaL-like"/>
</dbReference>
<feature type="signal peptide" evidence="1">
    <location>
        <begin position="1"/>
        <end position="25"/>
    </location>
</feature>
<accession>A0ABV2IV69</accession>
<proteinExistence type="predicted"/>
<dbReference type="InterPro" id="IPR032710">
    <property type="entry name" value="NTF2-like_dom_sf"/>
</dbReference>
<evidence type="ECO:0000256" key="1">
    <source>
        <dbReference type="SAM" id="SignalP"/>
    </source>
</evidence>
<dbReference type="RefSeq" id="WP_354554947.1">
    <property type="nucleotide sequence ID" value="NZ_JBEPMB010000001.1"/>
</dbReference>
<reference evidence="3 4" key="1">
    <citation type="submission" date="2024-06" db="EMBL/GenBank/DDBJ databases">
        <title>Genomic Encyclopedia of Type Strains, Phase IV (KMG-IV): sequencing the most valuable type-strain genomes for metagenomic binning, comparative biology and taxonomic classification.</title>
        <authorList>
            <person name="Goeker M."/>
        </authorList>
    </citation>
    <scope>NUCLEOTIDE SEQUENCE [LARGE SCALE GENOMIC DNA]</scope>
    <source>
        <strain evidence="3 4">DSM 29780</strain>
    </source>
</reference>
<evidence type="ECO:0000313" key="3">
    <source>
        <dbReference type="EMBL" id="MET3612381.1"/>
    </source>
</evidence>
<keyword evidence="1" id="KW-0732">Signal</keyword>